<feature type="transmembrane region" description="Helical" evidence="6">
    <location>
        <begin position="201"/>
        <end position="220"/>
    </location>
</feature>
<keyword evidence="4 6" id="KW-1133">Transmembrane helix</keyword>
<evidence type="ECO:0000259" key="7">
    <source>
        <dbReference type="SMART" id="SM00014"/>
    </source>
</evidence>
<comment type="caution">
    <text evidence="8">The sequence shown here is derived from an EMBL/GenBank/DDBJ whole genome shotgun (WGS) entry which is preliminary data.</text>
</comment>
<organism evidence="8 9">
    <name type="scientific">Leptosia nina</name>
    <dbReference type="NCBI Taxonomy" id="320188"/>
    <lineage>
        <taxon>Eukaryota</taxon>
        <taxon>Metazoa</taxon>
        <taxon>Ecdysozoa</taxon>
        <taxon>Arthropoda</taxon>
        <taxon>Hexapoda</taxon>
        <taxon>Insecta</taxon>
        <taxon>Pterygota</taxon>
        <taxon>Neoptera</taxon>
        <taxon>Endopterygota</taxon>
        <taxon>Lepidoptera</taxon>
        <taxon>Glossata</taxon>
        <taxon>Ditrysia</taxon>
        <taxon>Papilionoidea</taxon>
        <taxon>Pieridae</taxon>
        <taxon>Pierinae</taxon>
        <taxon>Leptosia</taxon>
    </lineage>
</organism>
<evidence type="ECO:0000256" key="4">
    <source>
        <dbReference type="ARBA" id="ARBA00022989"/>
    </source>
</evidence>
<dbReference type="CDD" id="cd03384">
    <property type="entry name" value="PAP2_wunen"/>
    <property type="match status" value="1"/>
</dbReference>
<dbReference type="Proteomes" id="UP001497472">
    <property type="component" value="Unassembled WGS sequence"/>
</dbReference>
<name>A0AAV1JUQ9_9NEOP</name>
<dbReference type="InterPro" id="IPR043216">
    <property type="entry name" value="PAP-like"/>
</dbReference>
<feature type="transmembrane region" description="Helical" evidence="6">
    <location>
        <begin position="169"/>
        <end position="189"/>
    </location>
</feature>
<dbReference type="PANTHER" id="PTHR10165:SF197">
    <property type="entry name" value="FI04477P-RELATED"/>
    <property type="match status" value="1"/>
</dbReference>
<feature type="transmembrane region" description="Helical" evidence="6">
    <location>
        <begin position="12"/>
        <end position="31"/>
    </location>
</feature>
<dbReference type="EMBL" id="CAVLEF010000203">
    <property type="protein sequence ID" value="CAK1553059.1"/>
    <property type="molecule type" value="Genomic_DNA"/>
</dbReference>
<evidence type="ECO:0000256" key="5">
    <source>
        <dbReference type="ARBA" id="ARBA00023136"/>
    </source>
</evidence>
<evidence type="ECO:0000256" key="3">
    <source>
        <dbReference type="ARBA" id="ARBA00022692"/>
    </source>
</evidence>
<comment type="subcellular location">
    <subcellularLocation>
        <location evidence="1">Membrane</location>
        <topology evidence="1">Multi-pass membrane protein</topology>
    </subcellularLocation>
</comment>
<keyword evidence="9" id="KW-1185">Reference proteome</keyword>
<evidence type="ECO:0000313" key="9">
    <source>
        <dbReference type="Proteomes" id="UP001497472"/>
    </source>
</evidence>
<dbReference type="GO" id="GO:0005886">
    <property type="term" value="C:plasma membrane"/>
    <property type="evidence" value="ECO:0007669"/>
    <property type="project" value="TreeGrafter"/>
</dbReference>
<evidence type="ECO:0000256" key="2">
    <source>
        <dbReference type="ARBA" id="ARBA00008816"/>
    </source>
</evidence>
<feature type="transmembrane region" description="Helical" evidence="6">
    <location>
        <begin position="232"/>
        <end position="251"/>
    </location>
</feature>
<proteinExistence type="inferred from homology"/>
<evidence type="ECO:0000256" key="1">
    <source>
        <dbReference type="ARBA" id="ARBA00004141"/>
    </source>
</evidence>
<comment type="similarity">
    <text evidence="2">Belongs to the PA-phosphatase related phosphoesterase family.</text>
</comment>
<dbReference type="SUPFAM" id="SSF48317">
    <property type="entry name" value="Acid phosphatase/Vanadium-dependent haloperoxidase"/>
    <property type="match status" value="1"/>
</dbReference>
<dbReference type="InterPro" id="IPR000326">
    <property type="entry name" value="PAP2/HPO"/>
</dbReference>
<feature type="transmembrane region" description="Helical" evidence="6">
    <location>
        <begin position="58"/>
        <end position="77"/>
    </location>
</feature>
<protein>
    <recommendedName>
        <fullName evidence="7">Phosphatidic acid phosphatase type 2/haloperoxidase domain-containing protein</fullName>
    </recommendedName>
</protein>
<dbReference type="InterPro" id="IPR036938">
    <property type="entry name" value="PAP2/HPO_sf"/>
</dbReference>
<gene>
    <name evidence="8" type="ORF">LNINA_LOCUS12078</name>
</gene>
<evidence type="ECO:0000256" key="6">
    <source>
        <dbReference type="SAM" id="Phobius"/>
    </source>
</evidence>
<dbReference type="GO" id="GO:0006644">
    <property type="term" value="P:phospholipid metabolic process"/>
    <property type="evidence" value="ECO:0007669"/>
    <property type="project" value="InterPro"/>
</dbReference>
<dbReference type="GO" id="GO:0046839">
    <property type="term" value="P:phospholipid dephosphorylation"/>
    <property type="evidence" value="ECO:0007669"/>
    <property type="project" value="TreeGrafter"/>
</dbReference>
<feature type="transmembrane region" description="Helical" evidence="6">
    <location>
        <begin position="98"/>
        <end position="119"/>
    </location>
</feature>
<evidence type="ECO:0000313" key="8">
    <source>
        <dbReference type="EMBL" id="CAK1553059.1"/>
    </source>
</evidence>
<dbReference type="Gene3D" id="1.20.144.10">
    <property type="entry name" value="Phosphatidic acid phosphatase type 2/haloperoxidase"/>
    <property type="match status" value="1"/>
</dbReference>
<keyword evidence="5 6" id="KW-0472">Membrane</keyword>
<feature type="domain" description="Phosphatidic acid phosphatase type 2/haloperoxidase" evidence="7">
    <location>
        <begin position="104"/>
        <end position="247"/>
    </location>
</feature>
<sequence>MAEHNLTIKIVLDVAALFIVAFPILALILWAQPYERGYFPNDESISLPFKDQTISESLLAALGFALLVVTILIVEIIRNVKGKSVTDKTLCGFEIPGWVWETYVGIGVFSFGASCQQLLVTVAKYVIGRLRPHFFDVCKPTPLTTTAQGYVTRFTCAGADSAKLTDMRLSFPSAHASFAMYCAVFFILYIEVKARWRGSKLLRHVGQFVVLLAGFYVGLSRIVDHMHHSSDVAVGFVLGGVIALITFVYLYKPKKSGPRNSWLTEPSTQPEILPRPVLMTHH</sequence>
<dbReference type="PANTHER" id="PTHR10165">
    <property type="entry name" value="LIPID PHOSPHATE PHOSPHATASE"/>
    <property type="match status" value="1"/>
</dbReference>
<dbReference type="GO" id="GO:0008195">
    <property type="term" value="F:phosphatidate phosphatase activity"/>
    <property type="evidence" value="ECO:0007669"/>
    <property type="project" value="TreeGrafter"/>
</dbReference>
<dbReference type="SMART" id="SM00014">
    <property type="entry name" value="acidPPc"/>
    <property type="match status" value="1"/>
</dbReference>
<dbReference type="Pfam" id="PF01569">
    <property type="entry name" value="PAP2"/>
    <property type="match status" value="1"/>
</dbReference>
<dbReference type="GO" id="GO:0007165">
    <property type="term" value="P:signal transduction"/>
    <property type="evidence" value="ECO:0007669"/>
    <property type="project" value="TreeGrafter"/>
</dbReference>
<dbReference type="AlphaFoldDB" id="A0AAV1JUQ9"/>
<keyword evidence="3 6" id="KW-0812">Transmembrane</keyword>
<accession>A0AAV1JUQ9</accession>
<reference evidence="8 9" key="1">
    <citation type="submission" date="2023-11" db="EMBL/GenBank/DDBJ databases">
        <authorList>
            <person name="Okamura Y."/>
        </authorList>
    </citation>
    <scope>NUCLEOTIDE SEQUENCE [LARGE SCALE GENOMIC DNA]</scope>
</reference>